<name>A0A6M3J508_9ZZZZ</name>
<evidence type="ECO:0000313" key="1">
    <source>
        <dbReference type="EMBL" id="QJA63992.1"/>
    </source>
</evidence>
<dbReference type="Pfam" id="PF24175">
    <property type="entry name" value="SU10_adaptor"/>
    <property type="match status" value="1"/>
</dbReference>
<proteinExistence type="predicted"/>
<gene>
    <name evidence="1" type="ORF">MM415B00562_0026</name>
</gene>
<protein>
    <submittedName>
        <fullName evidence="1">Uncharacterized protein</fullName>
    </submittedName>
</protein>
<organism evidence="1">
    <name type="scientific">viral metagenome</name>
    <dbReference type="NCBI Taxonomy" id="1070528"/>
    <lineage>
        <taxon>unclassified sequences</taxon>
        <taxon>metagenomes</taxon>
        <taxon>organismal metagenomes</taxon>
    </lineage>
</organism>
<reference evidence="1" key="1">
    <citation type="submission" date="2020-03" db="EMBL/GenBank/DDBJ databases">
        <title>The deep terrestrial virosphere.</title>
        <authorList>
            <person name="Holmfeldt K."/>
            <person name="Nilsson E."/>
            <person name="Simone D."/>
            <person name="Lopez-Fernandez M."/>
            <person name="Wu X."/>
            <person name="de Brujin I."/>
            <person name="Lundin D."/>
            <person name="Andersson A."/>
            <person name="Bertilsson S."/>
            <person name="Dopson M."/>
        </authorList>
    </citation>
    <scope>NUCLEOTIDE SEQUENCE</scope>
    <source>
        <strain evidence="1">MM415B00562</strain>
    </source>
</reference>
<accession>A0A6M3J508</accession>
<sequence length="297" mass="33313">MALHINTLDDLIVRIGRLHIRDWAGGTATGGSTTTIVDTSKRHERDDYWNNLPYAEAHIRSTTDGAAPVGETRMITDFVNSSNTITNEAFTAVVGSGDKYAIHTEYKYDEIVEAINQAISRAVNEGAFLHTVDASIHLVEDVFEYPVPSGFIYICSITMASDDGDFYDDPIPPDQYKIIRGMPTPRIQFTGFPNRGRFSDHYYGEYWRDSELSDAHTLRIEGLKKQEELESDSDTCYINPGFICPQAAAYLHAARIKRDDVDTDVHASQFAVQQNIANEALSKTYTRIQMDAKRVEG</sequence>
<dbReference type="EMBL" id="MT141510">
    <property type="protein sequence ID" value="QJA63992.1"/>
    <property type="molecule type" value="Genomic_DNA"/>
</dbReference>
<dbReference type="AlphaFoldDB" id="A0A6M3J508"/>
<dbReference type="InterPro" id="IPR056209">
    <property type="entry name" value="SU10_adaptor"/>
</dbReference>